<proteinExistence type="predicted"/>
<keyword evidence="1" id="KW-0812">Transmembrane</keyword>
<evidence type="ECO:0000256" key="1">
    <source>
        <dbReference type="SAM" id="Phobius"/>
    </source>
</evidence>
<accession>A0A6G1WD36</accession>
<dbReference type="RefSeq" id="WP_194286487.1">
    <property type="nucleotide sequence ID" value="NZ_WIVT01000133.1"/>
</dbReference>
<evidence type="ECO:0000313" key="2">
    <source>
        <dbReference type="EMBL" id="MQT28901.1"/>
    </source>
</evidence>
<keyword evidence="5" id="KW-1185">Reference proteome</keyword>
<evidence type="ECO:0000313" key="4">
    <source>
        <dbReference type="Proteomes" id="UP000443000"/>
    </source>
</evidence>
<name>A0A6G1WD36_9PSED</name>
<dbReference type="EMBL" id="WIWP01000214">
    <property type="protein sequence ID" value="MQT28901.1"/>
    <property type="molecule type" value="Genomic_DNA"/>
</dbReference>
<comment type="caution">
    <text evidence="3">The sequence shown here is derived from an EMBL/GenBank/DDBJ whole genome shotgun (WGS) entry which is preliminary data.</text>
</comment>
<dbReference type="Gene3D" id="3.30.70.1430">
    <property type="entry name" value="Multidrug efflux transporter AcrB pore domain"/>
    <property type="match status" value="1"/>
</dbReference>
<feature type="transmembrane region" description="Helical" evidence="1">
    <location>
        <begin position="18"/>
        <end position="39"/>
    </location>
</feature>
<dbReference type="EMBL" id="WIVT01000133">
    <property type="protein sequence ID" value="MQU19468.1"/>
    <property type="molecule type" value="Genomic_DNA"/>
</dbReference>
<dbReference type="AlphaFoldDB" id="A0A6G1WD36"/>
<dbReference type="GO" id="GO:0005886">
    <property type="term" value="C:plasma membrane"/>
    <property type="evidence" value="ECO:0007669"/>
    <property type="project" value="TreeGrafter"/>
</dbReference>
<dbReference type="GO" id="GO:0042910">
    <property type="term" value="F:xenobiotic transmembrane transporter activity"/>
    <property type="evidence" value="ECO:0007669"/>
    <property type="project" value="TreeGrafter"/>
</dbReference>
<dbReference type="Gene3D" id="1.20.1640.10">
    <property type="entry name" value="Multidrug efflux transporter AcrB transmembrane domain"/>
    <property type="match status" value="2"/>
</dbReference>
<dbReference type="Proteomes" id="UP000713985">
    <property type="component" value="Unassembled WGS sequence"/>
</dbReference>
<sequence>LEAQEGRLFGPLAFTKTYAMAAAAGLSVTLVPVLMGYWIRGRIPSEQQNPLNRWLIRIYQPALDAVLRRPKVTLLVALLVFCSALWPMSRLGGEFLPPLDEGDLLYMPSALPGLSAHKAAQL</sequence>
<evidence type="ECO:0000313" key="5">
    <source>
        <dbReference type="Proteomes" id="UP000713985"/>
    </source>
</evidence>
<organism evidence="3 4">
    <name type="scientific">Pseudomonas helleri</name>
    <dbReference type="NCBI Taxonomy" id="1608996"/>
    <lineage>
        <taxon>Bacteria</taxon>
        <taxon>Pseudomonadati</taxon>
        <taxon>Pseudomonadota</taxon>
        <taxon>Gammaproteobacteria</taxon>
        <taxon>Pseudomonadales</taxon>
        <taxon>Pseudomonadaceae</taxon>
        <taxon>Pseudomonas</taxon>
    </lineage>
</organism>
<reference evidence="4 5" key="1">
    <citation type="submission" date="2019-10" db="EMBL/GenBank/DDBJ databases">
        <title>Evaluation of single-gene subtyping targets for Pseudomonas.</title>
        <authorList>
            <person name="Reichler S.J."/>
            <person name="Orsi R.H."/>
            <person name="Wiedmann M."/>
            <person name="Martin N.H."/>
            <person name="Murphy S.I."/>
        </authorList>
    </citation>
    <scope>NUCLEOTIDE SEQUENCE [LARGE SCALE GENOMIC DNA]</scope>
    <source>
        <strain evidence="2 5">FSL R10-0802</strain>
        <strain evidence="3 4">FSL R10-1594</strain>
    </source>
</reference>
<dbReference type="PANTHER" id="PTHR32063:SF19">
    <property type="entry name" value="CATION EFFLUX SYSTEM PROTEIN CUSA"/>
    <property type="match status" value="1"/>
</dbReference>
<feature type="transmembrane region" description="Helical" evidence="1">
    <location>
        <begin position="72"/>
        <end position="89"/>
    </location>
</feature>
<evidence type="ECO:0000313" key="3">
    <source>
        <dbReference type="EMBL" id="MQU19468.1"/>
    </source>
</evidence>
<keyword evidence="1" id="KW-1133">Transmembrane helix</keyword>
<protein>
    <submittedName>
        <fullName evidence="3">CusA/CzcA family heavy metal efflux RND transporter</fullName>
    </submittedName>
</protein>
<keyword evidence="1" id="KW-0472">Membrane</keyword>
<gene>
    <name evidence="3" type="ORF">GHN41_23980</name>
    <name evidence="2" type="ORF">GHN94_24265</name>
</gene>
<feature type="non-terminal residue" evidence="3">
    <location>
        <position position="122"/>
    </location>
</feature>
<dbReference type="InterPro" id="IPR001036">
    <property type="entry name" value="Acrflvin-R"/>
</dbReference>
<dbReference type="PANTHER" id="PTHR32063">
    <property type="match status" value="1"/>
</dbReference>
<feature type="non-terminal residue" evidence="3">
    <location>
        <position position="1"/>
    </location>
</feature>
<dbReference type="Pfam" id="PF00873">
    <property type="entry name" value="ACR_tran"/>
    <property type="match status" value="1"/>
</dbReference>
<dbReference type="Proteomes" id="UP000443000">
    <property type="component" value="Unassembled WGS sequence"/>
</dbReference>